<dbReference type="EMBL" id="AP027080">
    <property type="protein sequence ID" value="BDU71268.1"/>
    <property type="molecule type" value="Genomic_DNA"/>
</dbReference>
<evidence type="ECO:0000256" key="2">
    <source>
        <dbReference type="PROSITE-ProRule" id="PRU00504"/>
    </source>
</evidence>
<dbReference type="InterPro" id="IPR001258">
    <property type="entry name" value="NHL_repeat"/>
</dbReference>
<evidence type="ECO:0008006" key="5">
    <source>
        <dbReference type="Google" id="ProtNLM"/>
    </source>
</evidence>
<accession>A0AA48H3K2</accession>
<dbReference type="Proteomes" id="UP001238179">
    <property type="component" value="Chromosome"/>
</dbReference>
<protein>
    <recommendedName>
        <fullName evidence="5">NHL repeat containing protein</fullName>
    </recommendedName>
</protein>
<dbReference type="PROSITE" id="PS51125">
    <property type="entry name" value="NHL"/>
    <property type="match status" value="1"/>
</dbReference>
<evidence type="ECO:0000313" key="3">
    <source>
        <dbReference type="EMBL" id="BDU71268.1"/>
    </source>
</evidence>
<gene>
    <name evidence="3" type="ORF">METEAL_04420</name>
</gene>
<evidence type="ECO:0000313" key="4">
    <source>
        <dbReference type="Proteomes" id="UP001238179"/>
    </source>
</evidence>
<sequence>MVLRPLLLAFALQPLGAQILVEPRHCVLQPGRSQAFTARTHGGLPVACAWTVAGPGGSIGPDGVFRGEPGSYTVRGASLADPGQCDETGVLVLPDHPGLRTVGEIRPEAFAPAWSEALPFLDFVTGRRLGPPDARVTALRGSCSPQRDIIGYGMPVTVTWPAPGVAPDAQLLSWMEGDEPVRRDVTGCQGTRIQARAAVTRTQVERLGRTAQGEWISLVHPLDITVRGLLPFAGNPIGPGDADGRGLSARFRRPEGLALLPDGTLAVADPEARALRLVSPAGEVTTVRGELFRAPAFVAARPDGTLLVADPGAHAILGVADRRTVTLLAGVPGLRGHRDAAMPAVALFDSPQGLALDPGGNLFVADRGNHVVRRITPGGEVSTVAGLPGVPGHQDGLQGTFSALRGLAYRHPGLYAVDGHSVRRIVQGEITTLCGDPATPGPSVQTAPGSPLPGRIPCLDDPHSLAVHGQDLMVTDRGNRTVLAIGPTANGRADLRILAGDRAEAGTRFGLLRLGIKGPLGEAFGALDGPRGLVADPRGDLVVADGTCIARLSAPAVTFQRRAPVLLYLPGTPAARGLPLTVDFFGPELAAPWPRLDREGPAHYHWTLDVLDAQDRPVLPRKEGVQRGSDHGRTELLFRKPGRVKLRLTCVTADGAPRQHTEEITVE</sequence>
<dbReference type="AlphaFoldDB" id="A0AA48H3K2"/>
<keyword evidence="1" id="KW-0677">Repeat</keyword>
<dbReference type="Pfam" id="PF01436">
    <property type="entry name" value="NHL"/>
    <property type="match status" value="1"/>
</dbReference>
<dbReference type="PANTHER" id="PTHR46388:SF2">
    <property type="entry name" value="NHL REPEAT-CONTAINING PROTEIN 2"/>
    <property type="match status" value="1"/>
</dbReference>
<name>A0AA48H3K2_9BACT</name>
<dbReference type="RefSeq" id="WP_316414154.1">
    <property type="nucleotide sequence ID" value="NZ_AP027080.1"/>
</dbReference>
<organism evidence="3 4">
    <name type="scientific">Mesoterricola silvestris</name>
    <dbReference type="NCBI Taxonomy" id="2927979"/>
    <lineage>
        <taxon>Bacteria</taxon>
        <taxon>Pseudomonadati</taxon>
        <taxon>Acidobacteriota</taxon>
        <taxon>Holophagae</taxon>
        <taxon>Holophagales</taxon>
        <taxon>Holophagaceae</taxon>
        <taxon>Mesoterricola</taxon>
    </lineage>
</organism>
<dbReference type="SUPFAM" id="SSF63829">
    <property type="entry name" value="Calcium-dependent phosphotriesterase"/>
    <property type="match status" value="1"/>
</dbReference>
<proteinExistence type="predicted"/>
<evidence type="ECO:0000256" key="1">
    <source>
        <dbReference type="ARBA" id="ARBA00022737"/>
    </source>
</evidence>
<dbReference type="PANTHER" id="PTHR46388">
    <property type="entry name" value="NHL REPEAT-CONTAINING PROTEIN 2"/>
    <property type="match status" value="1"/>
</dbReference>
<keyword evidence="4" id="KW-1185">Reference proteome</keyword>
<dbReference type="Gene3D" id="2.120.10.30">
    <property type="entry name" value="TolB, C-terminal domain"/>
    <property type="match status" value="3"/>
</dbReference>
<dbReference type="KEGG" id="msil:METEAL_04420"/>
<dbReference type="InterPro" id="IPR011042">
    <property type="entry name" value="6-blade_b-propeller_TolB-like"/>
</dbReference>
<feature type="repeat" description="NHL" evidence="2">
    <location>
        <begin position="348"/>
        <end position="378"/>
    </location>
</feature>
<reference evidence="4" key="1">
    <citation type="journal article" date="2023" name="Int. J. Syst. Evol. Microbiol.">
        <title>Mesoterricola silvestris gen. nov., sp. nov., Mesoterricola sediminis sp. nov., Geothrix oryzae sp. nov., Geothrix edaphica sp. nov., Geothrix rubra sp. nov., and Geothrix limicola sp. nov., six novel members of Acidobacteriota isolated from soils.</title>
        <authorList>
            <person name="Itoh H."/>
            <person name="Sugisawa Y."/>
            <person name="Mise K."/>
            <person name="Xu Z."/>
            <person name="Kuniyasu M."/>
            <person name="Ushijima N."/>
            <person name="Kawano K."/>
            <person name="Kobayashi E."/>
            <person name="Shiratori Y."/>
            <person name="Masuda Y."/>
            <person name="Senoo K."/>
        </authorList>
    </citation>
    <scope>NUCLEOTIDE SEQUENCE [LARGE SCALE GENOMIC DNA]</scope>
    <source>
        <strain evidence="4">W79</strain>
    </source>
</reference>